<evidence type="ECO:0000259" key="11">
    <source>
        <dbReference type="Pfam" id="PF23431"/>
    </source>
</evidence>
<keyword evidence="5" id="KW-0969">Cilium</keyword>
<accession>A0AAE0YW70</accession>
<evidence type="ECO:0000313" key="14">
    <source>
        <dbReference type="Proteomes" id="UP001283361"/>
    </source>
</evidence>
<evidence type="ECO:0000256" key="7">
    <source>
        <dbReference type="ARBA" id="ARBA00054310"/>
    </source>
</evidence>
<name>A0AAE0YW70_9GAST</name>
<keyword evidence="3" id="KW-0217">Developmental protein</keyword>
<keyword evidence="4" id="KW-0963">Cytoplasm</keyword>
<evidence type="ECO:0000256" key="9">
    <source>
        <dbReference type="ARBA" id="ARBA00075916"/>
    </source>
</evidence>
<evidence type="ECO:0000256" key="2">
    <source>
        <dbReference type="ARBA" id="ARBA00004496"/>
    </source>
</evidence>
<feature type="domain" description="BROMI C-terminal Rab TBC-like" evidence="12">
    <location>
        <begin position="867"/>
        <end position="1295"/>
    </location>
</feature>
<organism evidence="13 14">
    <name type="scientific">Elysia crispata</name>
    <name type="common">lettuce slug</name>
    <dbReference type="NCBI Taxonomy" id="231223"/>
    <lineage>
        <taxon>Eukaryota</taxon>
        <taxon>Metazoa</taxon>
        <taxon>Spiralia</taxon>
        <taxon>Lophotrochozoa</taxon>
        <taxon>Mollusca</taxon>
        <taxon>Gastropoda</taxon>
        <taxon>Heterobranchia</taxon>
        <taxon>Euthyneura</taxon>
        <taxon>Panpulmonata</taxon>
        <taxon>Sacoglossa</taxon>
        <taxon>Placobranchoidea</taxon>
        <taxon>Plakobranchidae</taxon>
        <taxon>Elysia</taxon>
    </lineage>
</organism>
<evidence type="ECO:0000256" key="4">
    <source>
        <dbReference type="ARBA" id="ARBA00022490"/>
    </source>
</evidence>
<dbReference type="Gene3D" id="1.10.472.80">
    <property type="entry name" value="Ypt/Rab-GAP domain of gyp1p, domain 3"/>
    <property type="match status" value="1"/>
</dbReference>
<comment type="subcellular location">
    <subcellularLocation>
        <location evidence="1">Cell projection</location>
        <location evidence="1">Cilium</location>
    </subcellularLocation>
    <subcellularLocation>
        <location evidence="2">Cytoplasm</location>
    </subcellularLocation>
</comment>
<evidence type="ECO:0000256" key="6">
    <source>
        <dbReference type="ARBA" id="ARBA00023273"/>
    </source>
</evidence>
<keyword evidence="6" id="KW-0966">Cell projection</keyword>
<comment type="function">
    <text evidence="7">Required for high-level Shh responses in the developing neural tube. Together with CDK20, controls the structure of the primary cilium by coordinating assembly of the ciliary membrane and axoneme, allowing GLI2 to be properly activated in response to Shh signaling.</text>
</comment>
<dbReference type="Pfam" id="PF14961">
    <property type="entry name" value="BROMI"/>
    <property type="match status" value="1"/>
</dbReference>
<dbReference type="GO" id="GO:0005929">
    <property type="term" value="C:cilium"/>
    <property type="evidence" value="ECO:0007669"/>
    <property type="project" value="UniProtKB-SubCell"/>
</dbReference>
<evidence type="ECO:0000259" key="10">
    <source>
        <dbReference type="Pfam" id="PF14961"/>
    </source>
</evidence>
<keyword evidence="14" id="KW-1185">Reference proteome</keyword>
<dbReference type="SUPFAM" id="SSF47923">
    <property type="entry name" value="Ypt/Rab-GAP domain of gyp1p"/>
    <property type="match status" value="1"/>
</dbReference>
<feature type="domain" description="BROMI middle region" evidence="10">
    <location>
        <begin position="177"/>
        <end position="846"/>
    </location>
</feature>
<evidence type="ECO:0000256" key="3">
    <source>
        <dbReference type="ARBA" id="ARBA00022473"/>
    </source>
</evidence>
<dbReference type="Pfam" id="PF23440">
    <property type="entry name" value="BROMI_C"/>
    <property type="match status" value="1"/>
</dbReference>
<dbReference type="EMBL" id="JAWDGP010005352">
    <property type="protein sequence ID" value="KAK3757646.1"/>
    <property type="molecule type" value="Genomic_DNA"/>
</dbReference>
<dbReference type="GO" id="GO:1905515">
    <property type="term" value="P:non-motile cilium assembly"/>
    <property type="evidence" value="ECO:0007669"/>
    <property type="project" value="TreeGrafter"/>
</dbReference>
<gene>
    <name evidence="13" type="ORF">RRG08_000159</name>
</gene>
<dbReference type="FunFam" id="1.10.472.80:FF:000031">
    <property type="entry name" value="TBC1 domain family, member 32"/>
    <property type="match status" value="1"/>
</dbReference>
<dbReference type="PANTHER" id="PTHR13465:SF3">
    <property type="entry name" value="PROTEIN BROAD-MINDED"/>
    <property type="match status" value="1"/>
</dbReference>
<sequence length="1298" mass="146861">MAMRGLEGDDLKRGLHELIVSWENIIREAGSLEAAEDTLLHLEENDENFHKHDFVRALKRKLEECLSPLIDDELEKYSTTGHIDSGSHETLVNQIIDHIIQSKQYGDMKRKLGRNVNEAVNNLLTNFDTEFGIGRIGGGAEGIDPRKTPFVTDDEEVSSFNSLYDQGSVMLFNQDYLKGIADNLGKTKNPSTRREAMQKLNQIISGDIHNKHWPMLRKNLMDVMSDADEQLSDLSLKFVAKSFTCTSHHTSQVYILLMEFLCHQFTSANSAIPLVKNGLDCTNKAMTKLLKAFRLMVEFQQEAPNYWVRYPLVYLEEVVESSLNLLALQTSSQFPNTKLCPLHFVAVLDPKAQWFIKWMHGNYSRSQLLEHLKKYRVIVESTLRYCLDFSASRKSPYDGMSEISEALSKVSLADSGKRLYFSGPELEYALFVHSLSFLGRLLCFEKGRSFFPIRLKEKQVPVNIKQLLKALVLLIVDPGASTTGTSRRNDKNTYESTHLVAEVFKSLCSTEAMCSASVCKDDIMNTLLSPVAQFLDGATDHPIPSETTLLHVADILCIIASSTTGRRHLIHGEGKGLLSRTKSSAAHLIAEFTKKALSEKLSPPCPNAVTGAYLYVCRQLYNTCEGLLVLSQYELHTCIAQTWRKLQDSEKGGSSTVSSSKGDDTEKYKDSYSMFSWKETLQDNLLNFASTAKGILLLQQTGAFSECARYMYSRYDKKLQVSKCEKFGYGYMVTQVAATAPGIQALQSTGYIRALLSELWSSLECGPQDTPVYTPKPWPVDPIDRSSQKHFIRLVNILSAFPAVYELIRGEALPARESYGLRDVPETITALIDRVIIVDSPAKIHSLFNCKQSCTFGLRVLSAMVSCLDTYLLLQSQYKFQEFLLQEQDANKVDGSDFFIIDELSLERNYILVKTFMIGGPTERTLPSRTLEEDKSGSVKAPTLFSSYPIPREYQPNIAGRSAMKQENDLSKFLGSGRPEKKPNVWVEKCRDLFYKMASSKPDQAKGNLLQQVLEQTVAHQCHTQEEAIFHLFDFSGTDSTIKNFKLSPLQLLGIKTAVRYGIHLKVINTSSESIENLTQLVKLTGCFLRQQQRSLKSSLRFLESSYPGFDWFTATIFLIFNGHAERAWNFLHKFSSLGASGYLWMARLHASLLPISLLSSGIPPLFSSTAHNIELVLQIELPLVASGFTMSGYTPSQICFHWLSQCFWNYLDWLDIVHYVTVCICLGVDYQVYLCVAILRHLQEKILSHMQTQDLIIFLKEESIRYFHVLDHIKYMKELETKYRKIVLSDMMNISKP</sequence>
<evidence type="ECO:0000256" key="1">
    <source>
        <dbReference type="ARBA" id="ARBA00004138"/>
    </source>
</evidence>
<feature type="domain" description="BROMI N-terminal" evidence="11">
    <location>
        <begin position="15"/>
        <end position="129"/>
    </location>
</feature>
<evidence type="ECO:0000256" key="8">
    <source>
        <dbReference type="ARBA" id="ARBA00067690"/>
    </source>
</evidence>
<reference evidence="13" key="1">
    <citation type="journal article" date="2023" name="G3 (Bethesda)">
        <title>A reference genome for the long-term kleptoplast-retaining sea slug Elysia crispata morphotype clarki.</title>
        <authorList>
            <person name="Eastman K.E."/>
            <person name="Pendleton A.L."/>
            <person name="Shaikh M.A."/>
            <person name="Suttiyut T."/>
            <person name="Ogas R."/>
            <person name="Tomko P."/>
            <person name="Gavelis G."/>
            <person name="Widhalm J.R."/>
            <person name="Wisecaver J.H."/>
        </authorList>
    </citation>
    <scope>NUCLEOTIDE SEQUENCE</scope>
    <source>
        <strain evidence="13">ECLA1</strain>
    </source>
</reference>
<dbReference type="InterPro" id="IPR032735">
    <property type="entry name" value="BROMI_M"/>
</dbReference>
<proteinExistence type="predicted"/>
<protein>
    <recommendedName>
        <fullName evidence="8">Protein broad-minded</fullName>
    </recommendedName>
    <alternativeName>
        <fullName evidence="9">TBC1 domain family member 32</fullName>
    </alternativeName>
</protein>
<dbReference type="PANTHER" id="PTHR13465">
    <property type="entry name" value="UPF0183 PROTEIN"/>
    <property type="match status" value="1"/>
</dbReference>
<comment type="caution">
    <text evidence="13">The sequence shown here is derived from an EMBL/GenBank/DDBJ whole genome shotgun (WGS) entry which is preliminary data.</text>
</comment>
<evidence type="ECO:0000259" key="12">
    <source>
        <dbReference type="Pfam" id="PF23440"/>
    </source>
</evidence>
<evidence type="ECO:0000256" key="5">
    <source>
        <dbReference type="ARBA" id="ARBA00023069"/>
    </source>
</evidence>
<dbReference type="Pfam" id="PF23431">
    <property type="entry name" value="BROMI_N"/>
    <property type="match status" value="1"/>
</dbReference>
<dbReference type="InterPro" id="IPR039156">
    <property type="entry name" value="PHAF1/BROMI"/>
</dbReference>
<dbReference type="InterPro" id="IPR055392">
    <property type="entry name" value="BROMI_C"/>
</dbReference>
<evidence type="ECO:0000313" key="13">
    <source>
        <dbReference type="EMBL" id="KAK3757646.1"/>
    </source>
</evidence>
<dbReference type="InterPro" id="IPR055391">
    <property type="entry name" value="BROMI_N"/>
</dbReference>
<dbReference type="GO" id="GO:0005737">
    <property type="term" value="C:cytoplasm"/>
    <property type="evidence" value="ECO:0007669"/>
    <property type="project" value="UniProtKB-SubCell"/>
</dbReference>
<dbReference type="InterPro" id="IPR035969">
    <property type="entry name" value="Rab-GAP_TBC_sf"/>
</dbReference>
<dbReference type="Proteomes" id="UP001283361">
    <property type="component" value="Unassembled WGS sequence"/>
</dbReference>